<reference evidence="4" key="1">
    <citation type="submission" date="2022-12" db="EMBL/GenBank/DDBJ databases">
        <title>Isolation and characterisation of novel Methanocorpusculum spp. from native Australian herbivores indicates the genus is ancestrally host-associated.</title>
        <authorList>
            <person name="Volmer J.G."/>
            <person name="Soo R.M."/>
            <person name="Evans P.N."/>
            <person name="Hoedt E.C."/>
            <person name="Astorga Alsina A.L."/>
            <person name="Woodcroft B.J."/>
            <person name="Tyson G.W."/>
            <person name="Hugenholtz P."/>
            <person name="Morrison M."/>
        </authorList>
    </citation>
    <scope>NUCLEOTIDE SEQUENCE</scope>
    <source>
        <strain evidence="4">MG</strain>
    </source>
</reference>
<evidence type="ECO:0000256" key="1">
    <source>
        <dbReference type="ARBA" id="ARBA00009125"/>
    </source>
</evidence>
<dbReference type="RefSeq" id="WP_268924212.1">
    <property type="nucleotide sequence ID" value="NZ_JAPTGB010000003.1"/>
</dbReference>
<evidence type="ECO:0000313" key="4">
    <source>
        <dbReference type="EMBL" id="MCZ0859988.1"/>
    </source>
</evidence>
<sequence>MITIGIGCGADAAKVLRSAEETATADLRIRCYCCPGAADGFSAGPFVELTVCPAPCRRIIDDLLAGTIDGAVRGTLPANETLRYLKKACSVDRLERIALLETVDHQLFFLAPVGVDEGWTIPEKISLINDGRELARRFGIPEKTAVLSGGRLGDIGRHPVVDKTIADAEEIAQRTGAVHKEILIEDAVKDCGLIIAPDGISGNLIFRTLTFLGHGTGHGAPVVNISPVFVDSSRASAGYGGSLRLAAALALGKKP</sequence>
<dbReference type="EMBL" id="JAPTGB010000003">
    <property type="protein sequence ID" value="MCZ0859988.1"/>
    <property type="molecule type" value="Genomic_DNA"/>
</dbReference>
<dbReference type="Proteomes" id="UP001141422">
    <property type="component" value="Unassembled WGS sequence"/>
</dbReference>
<evidence type="ECO:0000256" key="2">
    <source>
        <dbReference type="ARBA" id="ARBA00022603"/>
    </source>
</evidence>
<name>A0ABT4IE23_9EURY</name>
<dbReference type="SUPFAM" id="SSF53659">
    <property type="entry name" value="Isocitrate/Isopropylmalate dehydrogenase-like"/>
    <property type="match status" value="1"/>
</dbReference>
<keyword evidence="2" id="KW-0489">Methyltransferase</keyword>
<keyword evidence="3" id="KW-0808">Transferase</keyword>
<evidence type="ECO:0000256" key="3">
    <source>
        <dbReference type="ARBA" id="ARBA00022679"/>
    </source>
</evidence>
<evidence type="ECO:0000313" key="5">
    <source>
        <dbReference type="Proteomes" id="UP001141422"/>
    </source>
</evidence>
<comment type="similarity">
    <text evidence="1">Belongs to the MtxX family.</text>
</comment>
<dbReference type="InterPro" id="IPR016764">
    <property type="entry name" value="MeTrfase_MtxX_xsu"/>
</dbReference>
<gene>
    <name evidence="4" type="primary">mtxX</name>
    <name evidence="4" type="ORF">O0S10_01935</name>
</gene>
<proteinExistence type="inferred from homology"/>
<keyword evidence="5" id="KW-1185">Reference proteome</keyword>
<accession>A0ABT4IE23</accession>
<protein>
    <submittedName>
        <fullName evidence="4">Methanogenesis marker protein Mmp4/MtxX</fullName>
    </submittedName>
</protein>
<dbReference type="NCBIfam" id="TIGR03270">
    <property type="entry name" value="methan_mark_4"/>
    <property type="match status" value="1"/>
</dbReference>
<organism evidence="4 5">
    <name type="scientific">Methanocorpusculum petauri</name>
    <dbReference type="NCBI Taxonomy" id="3002863"/>
    <lineage>
        <taxon>Archaea</taxon>
        <taxon>Methanobacteriati</taxon>
        <taxon>Methanobacteriota</taxon>
        <taxon>Stenosarchaea group</taxon>
        <taxon>Methanomicrobia</taxon>
        <taxon>Methanomicrobiales</taxon>
        <taxon>Methanocorpusculaceae</taxon>
        <taxon>Methanocorpusculum</taxon>
    </lineage>
</organism>
<comment type="caution">
    <text evidence="4">The sequence shown here is derived from an EMBL/GenBank/DDBJ whole genome shotgun (WGS) entry which is preliminary data.</text>
</comment>